<dbReference type="AlphaFoldDB" id="A0AA39YCP9"/>
<evidence type="ECO:0000256" key="14">
    <source>
        <dbReference type="PROSITE-ProRule" id="PRU01356"/>
    </source>
</evidence>
<evidence type="ECO:0000256" key="2">
    <source>
        <dbReference type="ARBA" id="ARBA00004589"/>
    </source>
</evidence>
<evidence type="ECO:0000256" key="4">
    <source>
        <dbReference type="ARBA" id="ARBA00010031"/>
    </source>
</evidence>
<keyword evidence="6" id="KW-0336">GPI-anchor</keyword>
<evidence type="ECO:0000256" key="3">
    <source>
        <dbReference type="ARBA" id="ARBA00004613"/>
    </source>
</evidence>
<dbReference type="Pfam" id="PF20684">
    <property type="entry name" value="Fung_rhodopsin"/>
    <property type="match status" value="1"/>
</dbReference>
<evidence type="ECO:0000256" key="16">
    <source>
        <dbReference type="SAM" id="SignalP"/>
    </source>
</evidence>
<keyword evidence="14" id="KW-0349">Heme</keyword>
<keyword evidence="9 15" id="KW-1133">Transmembrane helix</keyword>
<feature type="signal peptide" evidence="16">
    <location>
        <begin position="1"/>
        <end position="23"/>
    </location>
</feature>
<comment type="similarity">
    <text evidence="4">Belongs to the RBT5 family.</text>
</comment>
<evidence type="ECO:0000256" key="6">
    <source>
        <dbReference type="ARBA" id="ARBA00022622"/>
    </source>
</evidence>
<feature type="transmembrane region" description="Helical" evidence="15">
    <location>
        <begin position="218"/>
        <end position="239"/>
    </location>
</feature>
<name>A0AA39YCP9_9PEZI</name>
<keyword evidence="11 14" id="KW-1015">Disulfide bond</keyword>
<keyword evidence="14" id="KW-0479">Metal-binding</keyword>
<proteinExistence type="inferred from homology"/>
<feature type="transmembrane region" description="Helical" evidence="15">
    <location>
        <begin position="299"/>
        <end position="319"/>
    </location>
</feature>
<evidence type="ECO:0000256" key="1">
    <source>
        <dbReference type="ARBA" id="ARBA00004141"/>
    </source>
</evidence>
<evidence type="ECO:0000313" key="18">
    <source>
        <dbReference type="EMBL" id="KAK0649106.1"/>
    </source>
</evidence>
<evidence type="ECO:0000256" key="13">
    <source>
        <dbReference type="ARBA" id="ARBA00038359"/>
    </source>
</evidence>
<feature type="transmembrane region" description="Helical" evidence="15">
    <location>
        <begin position="107"/>
        <end position="125"/>
    </location>
</feature>
<feature type="domain" description="CFEM" evidence="17">
    <location>
        <begin position="5"/>
        <end position="121"/>
    </location>
</feature>
<dbReference type="InterPro" id="IPR052337">
    <property type="entry name" value="SAT4-like"/>
</dbReference>
<evidence type="ECO:0000256" key="15">
    <source>
        <dbReference type="SAM" id="Phobius"/>
    </source>
</evidence>
<evidence type="ECO:0000256" key="7">
    <source>
        <dbReference type="ARBA" id="ARBA00022692"/>
    </source>
</evidence>
<keyword evidence="6" id="KW-0325">Glycoprotein</keyword>
<feature type="disulfide bond" evidence="14">
    <location>
        <begin position="61"/>
        <end position="94"/>
    </location>
</feature>
<feature type="disulfide bond" evidence="14">
    <location>
        <begin position="38"/>
        <end position="78"/>
    </location>
</feature>
<gene>
    <name evidence="18" type="ORF">B0T16DRAFT_125787</name>
</gene>
<dbReference type="PANTHER" id="PTHR33048:SF143">
    <property type="entry name" value="EXTRACELLULAR MEMBRANE PROTEIN CFEM DOMAIN-CONTAINING PROTEIN-RELATED"/>
    <property type="match status" value="1"/>
</dbReference>
<reference evidence="18" key="1">
    <citation type="submission" date="2023-06" db="EMBL/GenBank/DDBJ databases">
        <title>Genome-scale phylogeny and comparative genomics of the fungal order Sordariales.</title>
        <authorList>
            <consortium name="Lawrence Berkeley National Laboratory"/>
            <person name="Hensen N."/>
            <person name="Bonometti L."/>
            <person name="Westerberg I."/>
            <person name="Brannstrom I.O."/>
            <person name="Guillou S."/>
            <person name="Cros-Aarteil S."/>
            <person name="Calhoun S."/>
            <person name="Haridas S."/>
            <person name="Kuo A."/>
            <person name="Mondo S."/>
            <person name="Pangilinan J."/>
            <person name="Riley R."/>
            <person name="Labutti K."/>
            <person name="Andreopoulos B."/>
            <person name="Lipzen A."/>
            <person name="Chen C."/>
            <person name="Yanf M."/>
            <person name="Daum C."/>
            <person name="Ng V."/>
            <person name="Clum A."/>
            <person name="Steindorff A."/>
            <person name="Ohm R."/>
            <person name="Martin F."/>
            <person name="Silar P."/>
            <person name="Natvig D."/>
            <person name="Lalanne C."/>
            <person name="Gautier V."/>
            <person name="Ament-Velasquez S.L."/>
            <person name="Kruys A."/>
            <person name="Hutchinson M.I."/>
            <person name="Powell A.J."/>
            <person name="Barry K."/>
            <person name="Miller A.N."/>
            <person name="Grigoriev I.V."/>
            <person name="Debuchy R."/>
            <person name="Gladieux P."/>
            <person name="Thoren M.H."/>
            <person name="Johannesson H."/>
        </authorList>
    </citation>
    <scope>NUCLEOTIDE SEQUENCE</scope>
    <source>
        <strain evidence="18">SMH2532-1</strain>
    </source>
</reference>
<feature type="chain" id="PRO_5041409786" description="CFEM domain-containing protein" evidence="16">
    <location>
        <begin position="24"/>
        <end position="446"/>
    </location>
</feature>
<feature type="transmembrane region" description="Helical" evidence="15">
    <location>
        <begin position="182"/>
        <end position="206"/>
    </location>
</feature>
<protein>
    <recommendedName>
        <fullName evidence="17">CFEM domain-containing protein</fullName>
    </recommendedName>
</protein>
<feature type="disulfide bond" evidence="14">
    <location>
        <begin position="42"/>
        <end position="73"/>
    </location>
</feature>
<keyword evidence="10 15" id="KW-0472">Membrane</keyword>
<keyword evidence="19" id="KW-1185">Reference proteome</keyword>
<feature type="transmembrane region" description="Helical" evidence="15">
    <location>
        <begin position="264"/>
        <end position="287"/>
    </location>
</feature>
<dbReference type="Pfam" id="PF05730">
    <property type="entry name" value="CFEM"/>
    <property type="match status" value="1"/>
</dbReference>
<dbReference type="InterPro" id="IPR049326">
    <property type="entry name" value="Rhodopsin_dom_fungi"/>
</dbReference>
<dbReference type="PROSITE" id="PS52012">
    <property type="entry name" value="CFEM"/>
    <property type="match status" value="1"/>
</dbReference>
<evidence type="ECO:0000259" key="17">
    <source>
        <dbReference type="PROSITE" id="PS52012"/>
    </source>
</evidence>
<feature type="disulfide bond" evidence="14">
    <location>
        <begin position="52"/>
        <end position="59"/>
    </location>
</feature>
<feature type="binding site" description="axial binding residue" evidence="14">
    <location>
        <position position="56"/>
    </location>
    <ligand>
        <name>heme</name>
        <dbReference type="ChEBI" id="CHEBI:30413"/>
    </ligand>
    <ligandPart>
        <name>Fe</name>
        <dbReference type="ChEBI" id="CHEBI:18248"/>
    </ligandPart>
</feature>
<feature type="transmembrane region" description="Helical" evidence="15">
    <location>
        <begin position="137"/>
        <end position="162"/>
    </location>
</feature>
<dbReference type="InterPro" id="IPR008427">
    <property type="entry name" value="Extracellular_membr_CFEM_dom"/>
</dbReference>
<dbReference type="Proteomes" id="UP001174936">
    <property type="component" value="Unassembled WGS sequence"/>
</dbReference>
<keyword evidence="7 15" id="KW-0812">Transmembrane</keyword>
<dbReference type="PANTHER" id="PTHR33048">
    <property type="entry name" value="PTH11-LIKE INTEGRAL MEMBRANE PROTEIN (AFU_ORTHOLOGUE AFUA_5G11245)"/>
    <property type="match status" value="1"/>
</dbReference>
<dbReference type="EMBL" id="JAULSV010000003">
    <property type="protein sequence ID" value="KAK0649106.1"/>
    <property type="molecule type" value="Genomic_DNA"/>
</dbReference>
<dbReference type="SMART" id="SM00747">
    <property type="entry name" value="CFEM"/>
    <property type="match status" value="1"/>
</dbReference>
<organism evidence="18 19">
    <name type="scientific">Cercophora newfieldiana</name>
    <dbReference type="NCBI Taxonomy" id="92897"/>
    <lineage>
        <taxon>Eukaryota</taxon>
        <taxon>Fungi</taxon>
        <taxon>Dikarya</taxon>
        <taxon>Ascomycota</taxon>
        <taxon>Pezizomycotina</taxon>
        <taxon>Sordariomycetes</taxon>
        <taxon>Sordariomycetidae</taxon>
        <taxon>Sordariales</taxon>
        <taxon>Lasiosphaeriaceae</taxon>
        <taxon>Cercophora</taxon>
    </lineage>
</organism>
<evidence type="ECO:0000313" key="19">
    <source>
        <dbReference type="Proteomes" id="UP001174936"/>
    </source>
</evidence>
<keyword evidence="8 16" id="KW-0732">Signal</keyword>
<keyword evidence="5" id="KW-0964">Secreted</keyword>
<dbReference type="GO" id="GO:0098552">
    <property type="term" value="C:side of membrane"/>
    <property type="evidence" value="ECO:0007669"/>
    <property type="project" value="UniProtKB-KW"/>
</dbReference>
<keyword evidence="12" id="KW-0449">Lipoprotein</keyword>
<evidence type="ECO:0000256" key="5">
    <source>
        <dbReference type="ARBA" id="ARBA00022525"/>
    </source>
</evidence>
<comment type="caution">
    <text evidence="18">The sequence shown here is derived from an EMBL/GenBank/DDBJ whole genome shotgun (WGS) entry which is preliminary data.</text>
</comment>
<keyword evidence="14" id="KW-0408">Iron</keyword>
<evidence type="ECO:0000256" key="10">
    <source>
        <dbReference type="ARBA" id="ARBA00023136"/>
    </source>
</evidence>
<accession>A0AA39YCP9</accession>
<comment type="subcellular location">
    <subcellularLocation>
        <location evidence="2">Membrane</location>
        <topology evidence="2">Lipid-anchor</topology>
        <topology evidence="2">GPI-anchor</topology>
    </subcellularLocation>
    <subcellularLocation>
        <location evidence="1">Membrane</location>
        <topology evidence="1">Multi-pass membrane protein</topology>
    </subcellularLocation>
    <subcellularLocation>
        <location evidence="3">Secreted</location>
    </subcellularLocation>
</comment>
<evidence type="ECO:0000256" key="11">
    <source>
        <dbReference type="ARBA" id="ARBA00023157"/>
    </source>
</evidence>
<evidence type="ECO:0000256" key="12">
    <source>
        <dbReference type="ARBA" id="ARBA00023288"/>
    </source>
</evidence>
<comment type="similarity">
    <text evidence="13">Belongs to the SAT4 family.</text>
</comment>
<dbReference type="GO" id="GO:0005576">
    <property type="term" value="C:extracellular region"/>
    <property type="evidence" value="ECO:0007669"/>
    <property type="project" value="UniProtKB-SubCell"/>
</dbReference>
<sequence length="446" mass="48890">MIFFRNVAAVGLVVAALSAVAMADSLSLPQLLDELPSCALKCFESALPGSGCNATDVECLCPSEAVRVGVAGCVGVQCTVREMLTAKGSVARLCNDPVREENSVKPVLSIFIGLAGFAVMLRILARVLTKAYFWWDDLFNGLAMLGCIASTGLVIHSVNWGLGRDIWLVDISHITELMKSFFANMLIYTATRFLIRASIILFYLRVFPPSPTNKLTGLLKWTMVFNLAYNLSFFFAVVFHCNPVPHYWNGWEGTTPGTCGNINLLAWLAAATGIAFDIWLLVLPFPSLLALNLHWKQKVMGGMMFGVGVCVMIVSFIRLKTINEFTKTDNPTMDTVGVSLWSGIELDVGVICPCLPSLRLLFRRVLPRILGTTNNYELDTTEGATDHRMTGNKTIVTARRRSREIVMPSRAKKHSHDGSNDGGSLCASVTGLVVTQDIEVKEEGRR</sequence>
<evidence type="ECO:0000256" key="9">
    <source>
        <dbReference type="ARBA" id="ARBA00022989"/>
    </source>
</evidence>
<evidence type="ECO:0000256" key="8">
    <source>
        <dbReference type="ARBA" id="ARBA00022729"/>
    </source>
</evidence>
<dbReference type="GO" id="GO:0046872">
    <property type="term" value="F:metal ion binding"/>
    <property type="evidence" value="ECO:0007669"/>
    <property type="project" value="UniProtKB-UniRule"/>
</dbReference>